<name>A0A1T4WR15_9BACT</name>
<protein>
    <submittedName>
        <fullName evidence="2">Acyl-CoA thioesterase-1</fullName>
    </submittedName>
</protein>
<dbReference type="PANTHER" id="PTHR30383">
    <property type="entry name" value="THIOESTERASE 1/PROTEASE 1/LYSOPHOSPHOLIPASE L1"/>
    <property type="match status" value="1"/>
</dbReference>
<organism evidence="2 3">
    <name type="scientific">Paucidesulfovibrio gracilis DSM 16080</name>
    <dbReference type="NCBI Taxonomy" id="1121449"/>
    <lineage>
        <taxon>Bacteria</taxon>
        <taxon>Pseudomonadati</taxon>
        <taxon>Thermodesulfobacteriota</taxon>
        <taxon>Desulfovibrionia</taxon>
        <taxon>Desulfovibrionales</taxon>
        <taxon>Desulfovibrionaceae</taxon>
        <taxon>Paucidesulfovibrio</taxon>
    </lineage>
</organism>
<dbReference type="InterPro" id="IPR013830">
    <property type="entry name" value="SGNH_hydro"/>
</dbReference>
<feature type="domain" description="SGNH hydrolase-type esterase" evidence="1">
    <location>
        <begin position="9"/>
        <end position="168"/>
    </location>
</feature>
<dbReference type="OrthoDB" id="9786188at2"/>
<dbReference type="Pfam" id="PF13472">
    <property type="entry name" value="Lipase_GDSL_2"/>
    <property type="match status" value="1"/>
</dbReference>
<dbReference type="SUPFAM" id="SSF52266">
    <property type="entry name" value="SGNH hydrolase"/>
    <property type="match status" value="1"/>
</dbReference>
<evidence type="ECO:0000313" key="2">
    <source>
        <dbReference type="EMBL" id="SKA79783.1"/>
    </source>
</evidence>
<dbReference type="InterPro" id="IPR036514">
    <property type="entry name" value="SGNH_hydro_sf"/>
</dbReference>
<proteinExistence type="predicted"/>
<evidence type="ECO:0000259" key="1">
    <source>
        <dbReference type="Pfam" id="PF13472"/>
    </source>
</evidence>
<dbReference type="Proteomes" id="UP000190027">
    <property type="component" value="Unassembled WGS sequence"/>
</dbReference>
<dbReference type="GO" id="GO:0004622">
    <property type="term" value="F:phosphatidylcholine lysophospholipase activity"/>
    <property type="evidence" value="ECO:0007669"/>
    <property type="project" value="TreeGrafter"/>
</dbReference>
<accession>A0A1T4WR15</accession>
<dbReference type="STRING" id="1121449.SAMN02745704_01262"/>
<gene>
    <name evidence="2" type="ORF">SAMN02745704_01262</name>
</gene>
<dbReference type="CDD" id="cd01822">
    <property type="entry name" value="Lysophospholipase_L1_like"/>
    <property type="match status" value="1"/>
</dbReference>
<keyword evidence="3" id="KW-1185">Reference proteome</keyword>
<dbReference type="Gene3D" id="3.40.50.1110">
    <property type="entry name" value="SGNH hydrolase"/>
    <property type="match status" value="1"/>
</dbReference>
<evidence type="ECO:0000313" key="3">
    <source>
        <dbReference type="Proteomes" id="UP000190027"/>
    </source>
</evidence>
<sequence>MASARTIACFGDSLTEGFGLVTKHALPAVLEGLLREQGYDVTCRNMGVSGETSEDGLRRIKPVLKLKPCVCIVAFGANDFFLGTEPGETEANLAAMLDGLKACNIAPILAGVACFPEFGDEYKKQFDAVFPELARRYAIPLLPDLLGTYLHDPDNTLIDQLHPNEQGVRNMARALAPIAAKVLDETA</sequence>
<dbReference type="AlphaFoldDB" id="A0A1T4WR15"/>
<dbReference type="PANTHER" id="PTHR30383:SF5">
    <property type="entry name" value="SGNH HYDROLASE-TYPE ESTERASE DOMAIN-CONTAINING PROTEIN"/>
    <property type="match status" value="1"/>
</dbReference>
<dbReference type="InterPro" id="IPR051532">
    <property type="entry name" value="Ester_Hydrolysis_Enzymes"/>
</dbReference>
<dbReference type="EMBL" id="FUYC01000004">
    <property type="protein sequence ID" value="SKA79783.1"/>
    <property type="molecule type" value="Genomic_DNA"/>
</dbReference>
<reference evidence="2 3" key="1">
    <citation type="submission" date="2017-02" db="EMBL/GenBank/DDBJ databases">
        <authorList>
            <person name="Peterson S.W."/>
        </authorList>
    </citation>
    <scope>NUCLEOTIDE SEQUENCE [LARGE SCALE GENOMIC DNA]</scope>
    <source>
        <strain evidence="2 3">DSM 16080</strain>
    </source>
</reference>
<dbReference type="RefSeq" id="WP_078716842.1">
    <property type="nucleotide sequence ID" value="NZ_FUYC01000004.1"/>
</dbReference>